<dbReference type="InterPro" id="IPR028082">
    <property type="entry name" value="Peripla_BP_I"/>
</dbReference>
<gene>
    <name evidence="5" type="ORF">ACFQH9_19115</name>
</gene>
<feature type="signal peptide" evidence="3">
    <location>
        <begin position="1"/>
        <end position="28"/>
    </location>
</feature>
<dbReference type="PANTHER" id="PTHR30483">
    <property type="entry name" value="LEUCINE-SPECIFIC-BINDING PROTEIN"/>
    <property type="match status" value="1"/>
</dbReference>
<organism evidence="5 6">
    <name type="scientific">Pseudonocardia lutea</name>
    <dbReference type="NCBI Taxonomy" id="2172015"/>
    <lineage>
        <taxon>Bacteria</taxon>
        <taxon>Bacillati</taxon>
        <taxon>Actinomycetota</taxon>
        <taxon>Actinomycetes</taxon>
        <taxon>Pseudonocardiales</taxon>
        <taxon>Pseudonocardiaceae</taxon>
        <taxon>Pseudonocardia</taxon>
    </lineage>
</organism>
<dbReference type="InterPro" id="IPR051010">
    <property type="entry name" value="BCAA_transport"/>
</dbReference>
<sequence length="404" mass="41439">MTRRSPIRPTRSRVLRLAAAATALFTLAACGGGAASSGGDSGEPFRIGAIYTLSGPTASIGEVYRSAAELWVKENPTIAGRPVELVVRDDKGTTDGGTDAARSLVDQEEVDAVVGRDLSGPTTAVLPVLTRAKTFSVTMSSLPEAGDPAENPYTVQIEAQKKLEAPSTVAAAASAGAPDLGLLVVDNPLGQTTVDTVNAALPSSPGTRVVGVEKFQTGATDVTAQVRKLVDEGATTLVIQAVGVPDYATALKAVQETGFSGPILGNSALAQPALAQSVPADLLGRARASGFTPSVLGGSLTPQVEAFRTDLHTQLGTSDLTFFLYLAATSYDSFGLVKAAAEGAGSTDGQAMVDHLVANPTEGLRLTYRFSADDHLGLRAEDLRWGVAGTFDDGVVQGDPSLSS</sequence>
<name>A0ABW1I9L3_9PSEU</name>
<protein>
    <submittedName>
        <fullName evidence="5">ABC transporter substrate-binding protein</fullName>
    </submittedName>
</protein>
<keyword evidence="6" id="KW-1185">Reference proteome</keyword>
<accession>A0ABW1I9L3</accession>
<evidence type="ECO:0000313" key="5">
    <source>
        <dbReference type="EMBL" id="MFC5950382.1"/>
    </source>
</evidence>
<feature type="domain" description="Leucine-binding protein" evidence="4">
    <location>
        <begin position="45"/>
        <end position="376"/>
    </location>
</feature>
<dbReference type="Proteomes" id="UP001596119">
    <property type="component" value="Unassembled WGS sequence"/>
</dbReference>
<dbReference type="RefSeq" id="WP_379567516.1">
    <property type="nucleotide sequence ID" value="NZ_JBHSQK010000047.1"/>
</dbReference>
<dbReference type="InterPro" id="IPR028081">
    <property type="entry name" value="Leu-bd"/>
</dbReference>
<comment type="similarity">
    <text evidence="1">Belongs to the leucine-binding protein family.</text>
</comment>
<evidence type="ECO:0000256" key="2">
    <source>
        <dbReference type="ARBA" id="ARBA00022729"/>
    </source>
</evidence>
<keyword evidence="2 3" id="KW-0732">Signal</keyword>
<comment type="caution">
    <text evidence="5">The sequence shown here is derived from an EMBL/GenBank/DDBJ whole genome shotgun (WGS) entry which is preliminary data.</text>
</comment>
<dbReference type="Pfam" id="PF13458">
    <property type="entry name" value="Peripla_BP_6"/>
    <property type="match status" value="1"/>
</dbReference>
<dbReference type="InterPro" id="IPR006311">
    <property type="entry name" value="TAT_signal"/>
</dbReference>
<dbReference type="SUPFAM" id="SSF53822">
    <property type="entry name" value="Periplasmic binding protein-like I"/>
    <property type="match status" value="1"/>
</dbReference>
<dbReference type="PANTHER" id="PTHR30483:SF6">
    <property type="entry name" value="PERIPLASMIC BINDING PROTEIN OF ABC TRANSPORTER FOR NATURAL AMINO ACIDS"/>
    <property type="match status" value="1"/>
</dbReference>
<feature type="chain" id="PRO_5046164344" evidence="3">
    <location>
        <begin position="29"/>
        <end position="404"/>
    </location>
</feature>
<dbReference type="PROSITE" id="PS51318">
    <property type="entry name" value="TAT"/>
    <property type="match status" value="1"/>
</dbReference>
<evidence type="ECO:0000256" key="1">
    <source>
        <dbReference type="ARBA" id="ARBA00010062"/>
    </source>
</evidence>
<proteinExistence type="inferred from homology"/>
<reference evidence="6" key="1">
    <citation type="journal article" date="2019" name="Int. J. Syst. Evol. Microbiol.">
        <title>The Global Catalogue of Microorganisms (GCM) 10K type strain sequencing project: providing services to taxonomists for standard genome sequencing and annotation.</title>
        <authorList>
            <consortium name="The Broad Institute Genomics Platform"/>
            <consortium name="The Broad Institute Genome Sequencing Center for Infectious Disease"/>
            <person name="Wu L."/>
            <person name="Ma J."/>
        </authorList>
    </citation>
    <scope>NUCLEOTIDE SEQUENCE [LARGE SCALE GENOMIC DNA]</scope>
    <source>
        <strain evidence="6">CGMCC 4.7397</strain>
    </source>
</reference>
<evidence type="ECO:0000256" key="3">
    <source>
        <dbReference type="SAM" id="SignalP"/>
    </source>
</evidence>
<dbReference type="PROSITE" id="PS51257">
    <property type="entry name" value="PROKAR_LIPOPROTEIN"/>
    <property type="match status" value="1"/>
</dbReference>
<evidence type="ECO:0000313" key="6">
    <source>
        <dbReference type="Proteomes" id="UP001596119"/>
    </source>
</evidence>
<evidence type="ECO:0000259" key="4">
    <source>
        <dbReference type="Pfam" id="PF13458"/>
    </source>
</evidence>
<dbReference type="EMBL" id="JBHSQK010000047">
    <property type="protein sequence ID" value="MFC5950382.1"/>
    <property type="molecule type" value="Genomic_DNA"/>
</dbReference>
<dbReference type="Gene3D" id="3.40.50.2300">
    <property type="match status" value="2"/>
</dbReference>